<reference evidence="1 2" key="1">
    <citation type="submission" date="2024-09" db="EMBL/GenBank/DDBJ databases">
        <title>Chromosome-scale assembly of Riccia sorocarpa.</title>
        <authorList>
            <person name="Paukszto L."/>
        </authorList>
    </citation>
    <scope>NUCLEOTIDE SEQUENCE [LARGE SCALE GENOMIC DNA]</scope>
    <source>
        <strain evidence="1">LP-2024</strain>
        <tissue evidence="1">Aerial parts of the thallus</tissue>
    </source>
</reference>
<dbReference type="EMBL" id="JBJQOH010000005">
    <property type="protein sequence ID" value="KAL3686378.1"/>
    <property type="molecule type" value="Genomic_DNA"/>
</dbReference>
<keyword evidence="2" id="KW-1185">Reference proteome</keyword>
<accession>A0ABD3H509</accession>
<evidence type="ECO:0000313" key="2">
    <source>
        <dbReference type="Proteomes" id="UP001633002"/>
    </source>
</evidence>
<name>A0ABD3H509_9MARC</name>
<gene>
    <name evidence="1" type="ORF">R1sor_008952</name>
</gene>
<organism evidence="1 2">
    <name type="scientific">Riccia sorocarpa</name>
    <dbReference type="NCBI Taxonomy" id="122646"/>
    <lineage>
        <taxon>Eukaryota</taxon>
        <taxon>Viridiplantae</taxon>
        <taxon>Streptophyta</taxon>
        <taxon>Embryophyta</taxon>
        <taxon>Marchantiophyta</taxon>
        <taxon>Marchantiopsida</taxon>
        <taxon>Marchantiidae</taxon>
        <taxon>Marchantiales</taxon>
        <taxon>Ricciaceae</taxon>
        <taxon>Riccia</taxon>
    </lineage>
</organism>
<comment type="caution">
    <text evidence="1">The sequence shown here is derived from an EMBL/GenBank/DDBJ whole genome shotgun (WGS) entry which is preliminary data.</text>
</comment>
<dbReference type="AlphaFoldDB" id="A0ABD3H509"/>
<protein>
    <submittedName>
        <fullName evidence="1">Uncharacterized protein</fullName>
    </submittedName>
</protein>
<dbReference type="Gene3D" id="3.30.70.1820">
    <property type="entry name" value="L1 transposable element, RRM domain"/>
    <property type="match status" value="1"/>
</dbReference>
<sequence>MLLMLETLFESVAEQFQAVVATPEALHEFVVTTVSKEVGGVKTALKEFRAEFEDLKQCMEAQSLQSLQERLKDQIAVTTSVPGPGLDFERVMEQLDTKIKTYADVTRVTQAELLQEQEAERKARAARSLNLRIVGLEEEEGEDDMDTVTTLCRDVLHVLTPQMERAVRVGRSDRGPRPILIRFSSMEDLSVVLANRHMLKGRKIWVDSDLTPAQAEDRKKELVKVKTAQEAGFIAYMRNDRAVVTNRRREES</sequence>
<dbReference type="Proteomes" id="UP001633002">
    <property type="component" value="Unassembled WGS sequence"/>
</dbReference>
<evidence type="ECO:0000313" key="1">
    <source>
        <dbReference type="EMBL" id="KAL3686378.1"/>
    </source>
</evidence>
<proteinExistence type="predicted"/>